<dbReference type="Pfam" id="PF11153">
    <property type="entry name" value="DUF2931"/>
    <property type="match status" value="1"/>
</dbReference>
<evidence type="ECO:0000313" key="2">
    <source>
        <dbReference type="Proteomes" id="UP000830454"/>
    </source>
</evidence>
<evidence type="ECO:0000313" key="1">
    <source>
        <dbReference type="EMBL" id="UOX35491.1"/>
    </source>
</evidence>
<name>A0ABY4HTJ4_9FLAO</name>
<reference evidence="1" key="1">
    <citation type="submission" date="2021-12" db="EMBL/GenBank/DDBJ databases">
        <authorList>
            <person name="Cha I.-T."/>
            <person name="Lee K.-E."/>
            <person name="Park S.-J."/>
        </authorList>
    </citation>
    <scope>NUCLEOTIDE SEQUENCE</scope>
    <source>
        <strain evidence="1">YSM-43</strain>
    </source>
</reference>
<accession>A0ABY4HTJ4</accession>
<dbReference type="RefSeq" id="WP_246918713.1">
    <property type="nucleotide sequence ID" value="NZ_CP090145.1"/>
</dbReference>
<dbReference type="InterPro" id="IPR021326">
    <property type="entry name" value="DUF2931"/>
</dbReference>
<protein>
    <submittedName>
        <fullName evidence="1">DUF2931 family protein</fullName>
    </submittedName>
</protein>
<gene>
    <name evidence="1" type="ORF">LXD69_08200</name>
</gene>
<organism evidence="1 2">
    <name type="scientific">Flavobacterium sediminilitoris</name>
    <dbReference type="NCBI Taxonomy" id="2024526"/>
    <lineage>
        <taxon>Bacteria</taxon>
        <taxon>Pseudomonadati</taxon>
        <taxon>Bacteroidota</taxon>
        <taxon>Flavobacteriia</taxon>
        <taxon>Flavobacteriales</taxon>
        <taxon>Flavobacteriaceae</taxon>
        <taxon>Flavobacterium</taxon>
    </lineage>
</organism>
<sequence length="315" mass="36759">MEQKFDWSATLSAPEEYPVQVYKGEIIAKDYSQSLSGFGDIDYGWGEEGGTVVMGPDFKNIPDSLEIAWHSFVDQKNFEGKWALPKEEITKLFEEGFIDDFANKKLTYTTFVVGLAPNGLVVVWLSGAGNQIEVAHFKAQEVFVNIENISDRSKPIFSKKYNDIVLSELNEKHNTFERIKQKDYPKIEVYEKYRKKYLWKPSIVLPQDCKLNNLIFHFYNGEINNTIKENLASLDYNEKAVFKKCYFHWIDKNQKRRGAWIEEFNQEELYDAYEALGEEAQIDLIIKIIEPNTVVILLKNNDKEIEIKKYKKTIE</sequence>
<dbReference type="Proteomes" id="UP000830454">
    <property type="component" value="Chromosome"/>
</dbReference>
<proteinExistence type="predicted"/>
<reference evidence="1" key="2">
    <citation type="submission" date="2022-04" db="EMBL/GenBank/DDBJ databases">
        <title>Complete Genome Sequence of Flavobacterium sediminilitoris YSM-43, Isolated from a Tidal Sediment.</title>
        <authorList>
            <person name="Lee P.A."/>
        </authorList>
    </citation>
    <scope>NUCLEOTIDE SEQUENCE</scope>
    <source>
        <strain evidence="1">YSM-43</strain>
    </source>
</reference>
<keyword evidence="2" id="KW-1185">Reference proteome</keyword>
<dbReference type="EMBL" id="CP090145">
    <property type="protein sequence ID" value="UOX35491.1"/>
    <property type="molecule type" value="Genomic_DNA"/>
</dbReference>